<evidence type="ECO:0000256" key="3">
    <source>
        <dbReference type="SAM" id="Coils"/>
    </source>
</evidence>
<feature type="coiled-coil region" evidence="3">
    <location>
        <begin position="223"/>
        <end position="292"/>
    </location>
</feature>
<dbReference type="SMART" id="SM00283">
    <property type="entry name" value="MA"/>
    <property type="match status" value="1"/>
</dbReference>
<comment type="caution">
    <text evidence="6">The sequence shown here is derived from an EMBL/GenBank/DDBJ whole genome shotgun (WGS) entry which is preliminary data.</text>
</comment>
<evidence type="ECO:0000313" key="6">
    <source>
        <dbReference type="EMBL" id="NMH17434.1"/>
    </source>
</evidence>
<keyword evidence="1 2" id="KW-0807">Transducer</keyword>
<evidence type="ECO:0000259" key="5">
    <source>
        <dbReference type="PROSITE" id="PS50111"/>
    </source>
</evidence>
<dbReference type="PROSITE" id="PS50111">
    <property type="entry name" value="CHEMOTAXIS_TRANSDUC_2"/>
    <property type="match status" value="1"/>
</dbReference>
<dbReference type="SUPFAM" id="SSF58104">
    <property type="entry name" value="Methyl-accepting chemotaxis protein (MCP) signaling domain"/>
    <property type="match status" value="1"/>
</dbReference>
<keyword evidence="4" id="KW-0812">Transmembrane</keyword>
<feature type="domain" description="Methyl-accepting transducer" evidence="5">
    <location>
        <begin position="229"/>
        <end position="465"/>
    </location>
</feature>
<evidence type="ECO:0000256" key="1">
    <source>
        <dbReference type="ARBA" id="ARBA00023224"/>
    </source>
</evidence>
<name>A0ABX1QQ88_9PROT</name>
<keyword evidence="4" id="KW-0472">Membrane</keyword>
<feature type="transmembrane region" description="Helical" evidence="4">
    <location>
        <begin position="95"/>
        <end position="112"/>
    </location>
</feature>
<dbReference type="RefSeq" id="WP_169116431.1">
    <property type="nucleotide sequence ID" value="NZ_JAAAUB010000019.1"/>
</dbReference>
<proteinExistence type="predicted"/>
<sequence>MTEPEPTGRVEDALIPFQAHADRLMLGALALHLVVTLASAAITDTWGIAFLVGVPTFLVPLIVARLQPGALVTRMTIAAAFMVFSALLIQQYSGAIEAHFGIFALLAFLLYYRDWRPILVAVLVIAVHHALFNYLQMQNWGVYVFIQGPSWTLVGVHAAYVVVESLLLMYMAQRLKLEAIESVMVSRVAERVGEGDLRPVAAAKDHRLLQSMAEMQSHLTAALRQVSSEAKAVSEMAQKLEGEVESGLARTQDQRQAAHEVSAAVADLSMALERLSEQAESARQLALDARRSAQQGGEIVQQTIREITAVAKAIHETSSSVEFLGTQSERIGVVVELIKGIAGQTNLLALNAAIEAARAGEAGRGFAVVADEVRKLAEQTAKATDEINDVIAGIGQSKDEVLSRIRDAVERVSKGSEMEQDAERAMSKIIEEASRVEEVFVEIAREVVAHNRSMQESAKQLGRVAEWTDETEESMKNVGEGVRRLHVSGERLARTVSAFRLK</sequence>
<evidence type="ECO:0000313" key="7">
    <source>
        <dbReference type="Proteomes" id="UP000669605"/>
    </source>
</evidence>
<keyword evidence="7" id="KW-1185">Reference proteome</keyword>
<dbReference type="Gene3D" id="1.10.287.950">
    <property type="entry name" value="Methyl-accepting chemotaxis protein"/>
    <property type="match status" value="1"/>
</dbReference>
<accession>A0ABX1QQ88</accession>
<dbReference type="InterPro" id="IPR004089">
    <property type="entry name" value="MCPsignal_dom"/>
</dbReference>
<feature type="transmembrane region" description="Helical" evidence="4">
    <location>
        <begin position="149"/>
        <end position="170"/>
    </location>
</feature>
<feature type="transmembrane region" description="Helical" evidence="4">
    <location>
        <begin position="119"/>
        <end position="137"/>
    </location>
</feature>
<feature type="transmembrane region" description="Helical" evidence="4">
    <location>
        <begin position="71"/>
        <end position="89"/>
    </location>
</feature>
<feature type="transmembrane region" description="Helical" evidence="4">
    <location>
        <begin position="24"/>
        <end position="42"/>
    </location>
</feature>
<dbReference type="Pfam" id="PF00015">
    <property type="entry name" value="MCPsignal"/>
    <property type="match status" value="1"/>
</dbReference>
<reference evidence="6 7" key="1">
    <citation type="journal article" date="2020" name="Curr. Microbiol.">
        <title>Tepidiphilus baoligensis sp. nov., a Novel Bacterium of the Family Hydrogenophilaceae Isolated from an Oil Reservoir.</title>
        <authorList>
            <person name="Zhang X."/>
            <person name="Wang G."/>
            <person name="Ma X."/>
            <person name="Yu J."/>
            <person name="You J."/>
            <person name="Xue Y."/>
            <person name="Ma Y."/>
        </authorList>
    </citation>
    <scope>NUCLEOTIDE SEQUENCE [LARGE SCALE GENOMIC DNA]</scope>
    <source>
        <strain evidence="6 7">B18-69</strain>
    </source>
</reference>
<dbReference type="Proteomes" id="UP000669605">
    <property type="component" value="Unassembled WGS sequence"/>
</dbReference>
<dbReference type="EMBL" id="JAAAUB010000019">
    <property type="protein sequence ID" value="NMH17434.1"/>
    <property type="molecule type" value="Genomic_DNA"/>
</dbReference>
<keyword evidence="4" id="KW-1133">Transmembrane helix</keyword>
<dbReference type="PANTHER" id="PTHR32089:SF112">
    <property type="entry name" value="LYSOZYME-LIKE PROTEIN-RELATED"/>
    <property type="match status" value="1"/>
</dbReference>
<protein>
    <submittedName>
        <fullName evidence="6">Methyl-accepting chemotaxis protein</fullName>
    </submittedName>
</protein>
<gene>
    <name evidence="6" type="ORF">GV368_10105</name>
</gene>
<evidence type="ECO:0000256" key="2">
    <source>
        <dbReference type="PROSITE-ProRule" id="PRU00284"/>
    </source>
</evidence>
<dbReference type="PANTHER" id="PTHR32089">
    <property type="entry name" value="METHYL-ACCEPTING CHEMOTAXIS PROTEIN MCPB"/>
    <property type="match status" value="1"/>
</dbReference>
<evidence type="ECO:0000256" key="4">
    <source>
        <dbReference type="SAM" id="Phobius"/>
    </source>
</evidence>
<organism evidence="6 7">
    <name type="scientific">Tepidiphilus baoligensis</name>
    <dbReference type="NCBI Taxonomy" id="2698687"/>
    <lineage>
        <taxon>Bacteria</taxon>
        <taxon>Pseudomonadati</taxon>
        <taxon>Pseudomonadota</taxon>
        <taxon>Hydrogenophilia</taxon>
        <taxon>Hydrogenophilales</taxon>
        <taxon>Hydrogenophilaceae</taxon>
        <taxon>Tepidiphilus</taxon>
    </lineage>
</organism>
<keyword evidence="3" id="KW-0175">Coiled coil</keyword>